<dbReference type="AlphaFoldDB" id="A0A084Y2F2"/>
<dbReference type="RefSeq" id="WP_273703303.1">
    <property type="nucleotide sequence ID" value="NZ_JDSS02000019.1"/>
</dbReference>
<dbReference type="Proteomes" id="UP000019812">
    <property type="component" value="Unassembled WGS sequence"/>
</dbReference>
<reference evidence="1 2" key="1">
    <citation type="submission" date="2014-07" db="EMBL/GenBank/DDBJ databases">
        <title>Expanding our view of genomic diversity in Candidatus Accumulibacter clades.</title>
        <authorList>
            <person name="Skennerton C.T."/>
            <person name="Barr J.J."/>
            <person name="Slater F.R."/>
            <person name="Bond P.L."/>
            <person name="Tyson G.W."/>
        </authorList>
    </citation>
    <scope>NUCLEOTIDE SEQUENCE [LARGE SCALE GENOMIC DNA]</scope>
    <source>
        <strain evidence="2">SK-01</strain>
    </source>
</reference>
<gene>
    <name evidence="1" type="ORF">CAPSK01_001751</name>
</gene>
<evidence type="ECO:0000313" key="1">
    <source>
        <dbReference type="EMBL" id="KFB68896.1"/>
    </source>
</evidence>
<name>A0A084Y2F2_9PROT</name>
<sequence length="167" mass="18842">MDEETPLFRQGSDSAALIRFLSDIPVGGMATYDQLSAEIGRDIHLFWHVLETARNRLVIDKRIVFDVVLMVGLRRLSDDEIVDLSDRARDKSRRHARRVARKLVCVNYDQLSREKQTKHNAALSLFAAMTELVSSGSQKRLEAKVEQQGTQLPAARAAIVALGWVEK</sequence>
<accession>A0A084Y2F2</accession>
<organism evidence="1 2">
    <name type="scientific">Candidatus Accumulibacter vicinus</name>
    <dbReference type="NCBI Taxonomy" id="2954382"/>
    <lineage>
        <taxon>Bacteria</taxon>
        <taxon>Pseudomonadati</taxon>
        <taxon>Pseudomonadota</taxon>
        <taxon>Betaproteobacteria</taxon>
        <taxon>Candidatus Accumulibacter</taxon>
    </lineage>
</organism>
<dbReference type="EMBL" id="JDSS02000019">
    <property type="protein sequence ID" value="KFB68896.1"/>
    <property type="molecule type" value="Genomic_DNA"/>
</dbReference>
<proteinExistence type="predicted"/>
<protein>
    <submittedName>
        <fullName evidence="1">Uncharacterized protein</fullName>
    </submittedName>
</protein>
<comment type="caution">
    <text evidence="1">The sequence shown here is derived from an EMBL/GenBank/DDBJ whole genome shotgun (WGS) entry which is preliminary data.</text>
</comment>
<evidence type="ECO:0000313" key="2">
    <source>
        <dbReference type="Proteomes" id="UP000019812"/>
    </source>
</evidence>
<dbReference type="STRING" id="1457154.CAPSK01_001751"/>